<gene>
    <name evidence="1" type="ORF">BC936DRAFT_140369</name>
</gene>
<comment type="caution">
    <text evidence="1">The sequence shown here is derived from an EMBL/GenBank/DDBJ whole genome shotgun (WGS) entry which is preliminary data.</text>
</comment>
<dbReference type="OrthoDB" id="2320279at2759"/>
<dbReference type="AlphaFoldDB" id="A0A433AUF6"/>
<evidence type="ECO:0000313" key="2">
    <source>
        <dbReference type="Proteomes" id="UP000268093"/>
    </source>
</evidence>
<sequence>MTSLLAIALKRPKLQPADISQLTKVYGVTMSTAKDLPFDSALISESQAEQAESSKTKCVIKTVWIPRSCSGLDVSDEDLVEDVSVDVDAFPVLDKYCQTLDQLQHHHYAKASQRGRHLFKLLKWSIVDSELLPSTYSVCLPELQRPAVNFRALMAALLDAPQRKLRNAIPILNQIIQEGRIGVVRSGIMGAIRRYLGIDYMDFVIDPPMALSALTSVLFYMSIPCRPGASSSGNHVRSQLWTKILSDAFSLHPESLESVWGAT</sequence>
<accession>A0A433AUF6</accession>
<name>A0A433AUF6_9FUNG</name>
<keyword evidence="2" id="KW-1185">Reference proteome</keyword>
<protein>
    <submittedName>
        <fullName evidence="1">Uncharacterized protein</fullName>
    </submittedName>
</protein>
<reference evidence="1 2" key="1">
    <citation type="journal article" date="2018" name="New Phytol.">
        <title>Phylogenomics of Endogonaceae and evolution of mycorrhizas within Mucoromycota.</title>
        <authorList>
            <person name="Chang Y."/>
            <person name="Desiro A."/>
            <person name="Na H."/>
            <person name="Sandor L."/>
            <person name="Lipzen A."/>
            <person name="Clum A."/>
            <person name="Barry K."/>
            <person name="Grigoriev I.V."/>
            <person name="Martin F.M."/>
            <person name="Stajich J.E."/>
            <person name="Smith M.E."/>
            <person name="Bonito G."/>
            <person name="Spatafora J.W."/>
        </authorList>
    </citation>
    <scope>NUCLEOTIDE SEQUENCE [LARGE SCALE GENOMIC DNA]</scope>
    <source>
        <strain evidence="1 2">GMNB39</strain>
    </source>
</reference>
<evidence type="ECO:0000313" key="1">
    <source>
        <dbReference type="EMBL" id="RUP06358.1"/>
    </source>
</evidence>
<proteinExistence type="predicted"/>
<dbReference type="Proteomes" id="UP000268093">
    <property type="component" value="Unassembled WGS sequence"/>
</dbReference>
<dbReference type="EMBL" id="RBNI01016893">
    <property type="protein sequence ID" value="RUP06358.1"/>
    <property type="molecule type" value="Genomic_DNA"/>
</dbReference>
<organism evidence="1 2">
    <name type="scientific">Jimgerdemannia flammicorona</name>
    <dbReference type="NCBI Taxonomy" id="994334"/>
    <lineage>
        <taxon>Eukaryota</taxon>
        <taxon>Fungi</taxon>
        <taxon>Fungi incertae sedis</taxon>
        <taxon>Mucoromycota</taxon>
        <taxon>Mucoromycotina</taxon>
        <taxon>Endogonomycetes</taxon>
        <taxon>Endogonales</taxon>
        <taxon>Endogonaceae</taxon>
        <taxon>Jimgerdemannia</taxon>
    </lineage>
</organism>